<dbReference type="Gene3D" id="2.60.20.10">
    <property type="entry name" value="Crystallins"/>
    <property type="match status" value="1"/>
</dbReference>
<reference evidence="2" key="1">
    <citation type="submission" date="2022-11" db="EMBL/GenBank/DDBJ databases">
        <title>Identification and genomic analyses of a novel endophytic actinobacterium Streptomyces endophytica sp. nov. with potential for biocontrol of Yam anthracnose.</title>
        <authorList>
            <person name="Huang X."/>
        </authorList>
    </citation>
    <scope>NUCLEOTIDE SEQUENCE</scope>
    <source>
        <strain evidence="2">HNM0140</strain>
    </source>
</reference>
<evidence type="ECO:0000313" key="2">
    <source>
        <dbReference type="EMBL" id="UZJ30048.1"/>
    </source>
</evidence>
<feature type="signal peptide" evidence="1">
    <location>
        <begin position="1"/>
        <end position="26"/>
    </location>
</feature>
<feature type="chain" id="PRO_5045858357" evidence="1">
    <location>
        <begin position="27"/>
        <end position="111"/>
    </location>
</feature>
<name>A0ABY6P8W3_9ACTN</name>
<protein>
    <submittedName>
        <fullName evidence="2">Peptidase inhibitor family I36 protein</fullName>
    </submittedName>
</protein>
<sequence length="111" mass="11663">MKMRALALTGAALLATLPLTVGTAGAAAKCPKGNVCGWSQPNFGGRAYSIISPTSGCNGFDGDARSVSNQNRHRVTLYSDSGCYGKHFDLTFGHYSAKTPWPVKSIAVWGP</sequence>
<keyword evidence="3" id="KW-1185">Reference proteome</keyword>
<dbReference type="Pfam" id="PF03995">
    <property type="entry name" value="Inhibitor_I36"/>
    <property type="match status" value="1"/>
</dbReference>
<organism evidence="2 3">
    <name type="scientific">Streptomyces endophytica</name>
    <dbReference type="NCBI Taxonomy" id="2991496"/>
    <lineage>
        <taxon>Bacteria</taxon>
        <taxon>Bacillati</taxon>
        <taxon>Actinomycetota</taxon>
        <taxon>Actinomycetes</taxon>
        <taxon>Kitasatosporales</taxon>
        <taxon>Streptomycetaceae</taxon>
        <taxon>Streptomyces</taxon>
    </lineage>
</organism>
<evidence type="ECO:0000313" key="3">
    <source>
        <dbReference type="Proteomes" id="UP001164959"/>
    </source>
</evidence>
<evidence type="ECO:0000256" key="1">
    <source>
        <dbReference type="SAM" id="SignalP"/>
    </source>
</evidence>
<dbReference type="EMBL" id="CP110636">
    <property type="protein sequence ID" value="UZJ30048.1"/>
    <property type="molecule type" value="Genomic_DNA"/>
</dbReference>
<dbReference type="InterPro" id="IPR011024">
    <property type="entry name" value="G_crystallin-like"/>
</dbReference>
<dbReference type="Proteomes" id="UP001164959">
    <property type="component" value="Chromosome"/>
</dbReference>
<dbReference type="SUPFAM" id="SSF49695">
    <property type="entry name" value="gamma-Crystallin-like"/>
    <property type="match status" value="1"/>
</dbReference>
<dbReference type="RefSeq" id="WP_265361533.1">
    <property type="nucleotide sequence ID" value="NZ_CP110636.1"/>
</dbReference>
<keyword evidence="1" id="KW-0732">Signal</keyword>
<accession>A0ABY6P8W3</accession>
<proteinExistence type="predicted"/>
<gene>
    <name evidence="2" type="ORF">OJ254_05960</name>
</gene>